<evidence type="ECO:0000313" key="2">
    <source>
        <dbReference type="WBParaSite" id="nRc.2.0.1.t43295-RA"/>
    </source>
</evidence>
<dbReference type="Proteomes" id="UP000887565">
    <property type="component" value="Unplaced"/>
</dbReference>
<proteinExistence type="predicted"/>
<organism evidence="1 2">
    <name type="scientific">Romanomermis culicivorax</name>
    <name type="common">Nematode worm</name>
    <dbReference type="NCBI Taxonomy" id="13658"/>
    <lineage>
        <taxon>Eukaryota</taxon>
        <taxon>Metazoa</taxon>
        <taxon>Ecdysozoa</taxon>
        <taxon>Nematoda</taxon>
        <taxon>Enoplea</taxon>
        <taxon>Dorylaimia</taxon>
        <taxon>Mermithida</taxon>
        <taxon>Mermithoidea</taxon>
        <taxon>Mermithidae</taxon>
        <taxon>Romanomermis</taxon>
    </lineage>
</organism>
<name>A0A915KYN0_ROMCU</name>
<evidence type="ECO:0000313" key="1">
    <source>
        <dbReference type="Proteomes" id="UP000887565"/>
    </source>
</evidence>
<accession>A0A915KYN0</accession>
<sequence>MFTWPENEAGRGFEEVLKIKMHLLKLLNKIASFKVFGFKLKLAERAHFVGLLTGSNFAHSDCFHPAFKEVVLYFFKNGSNGKARRVLLEKTTRRGR</sequence>
<protein>
    <submittedName>
        <fullName evidence="2">Uncharacterized protein</fullName>
    </submittedName>
</protein>
<dbReference type="AlphaFoldDB" id="A0A915KYN0"/>
<dbReference type="WBParaSite" id="nRc.2.0.1.t43295-RA">
    <property type="protein sequence ID" value="nRc.2.0.1.t43295-RA"/>
    <property type="gene ID" value="nRc.2.0.1.g43295"/>
</dbReference>
<reference evidence="2" key="1">
    <citation type="submission" date="2022-11" db="UniProtKB">
        <authorList>
            <consortium name="WormBaseParasite"/>
        </authorList>
    </citation>
    <scope>IDENTIFICATION</scope>
</reference>
<keyword evidence="1" id="KW-1185">Reference proteome</keyword>